<dbReference type="PANTHER" id="PTHR34387">
    <property type="entry name" value="SLR1258 PROTEIN"/>
    <property type="match status" value="1"/>
</dbReference>
<reference evidence="2" key="1">
    <citation type="submission" date="2020-10" db="EMBL/GenBank/DDBJ databases">
        <authorList>
            <person name="Gilroy R."/>
        </authorList>
    </citation>
    <scope>NUCLEOTIDE SEQUENCE</scope>
    <source>
        <strain evidence="2">CHK180-2868</strain>
    </source>
</reference>
<proteinExistence type="predicted"/>
<dbReference type="Gene3D" id="3.30.70.2970">
    <property type="entry name" value="Protein of unknown function (DUF541), domain 2"/>
    <property type="match status" value="1"/>
</dbReference>
<dbReference type="GO" id="GO:0006974">
    <property type="term" value="P:DNA damage response"/>
    <property type="evidence" value="ECO:0007669"/>
    <property type="project" value="TreeGrafter"/>
</dbReference>
<feature type="chain" id="PRO_5039702942" evidence="1">
    <location>
        <begin position="30"/>
        <end position="261"/>
    </location>
</feature>
<keyword evidence="1" id="KW-0732">Signal</keyword>
<evidence type="ECO:0000313" key="2">
    <source>
        <dbReference type="EMBL" id="HIR06511.1"/>
    </source>
</evidence>
<evidence type="ECO:0000313" key="3">
    <source>
        <dbReference type="Proteomes" id="UP000824250"/>
    </source>
</evidence>
<dbReference type="Proteomes" id="UP000824250">
    <property type="component" value="Unassembled WGS sequence"/>
</dbReference>
<dbReference type="InterPro" id="IPR007497">
    <property type="entry name" value="SIMPL/DUF541"/>
</dbReference>
<organism evidence="2 3">
    <name type="scientific">Candidatus Copromonas faecavium</name>
    <name type="common">nom. illeg.</name>
    <dbReference type="NCBI Taxonomy" id="2840740"/>
    <lineage>
        <taxon>Bacteria</taxon>
        <taxon>Bacillati</taxon>
        <taxon>Bacillota</taxon>
        <taxon>Clostridia</taxon>
        <taxon>Lachnospirales</taxon>
        <taxon>Lachnospiraceae</taxon>
        <taxon>Candidatus Copromonas (nom. illeg.)</taxon>
    </lineage>
</organism>
<dbReference type="InterPro" id="IPR052022">
    <property type="entry name" value="26kDa_periplasmic_antigen"/>
</dbReference>
<reference evidence="2" key="2">
    <citation type="journal article" date="2021" name="PeerJ">
        <title>Extensive microbial diversity within the chicken gut microbiome revealed by metagenomics and culture.</title>
        <authorList>
            <person name="Gilroy R."/>
            <person name="Ravi A."/>
            <person name="Getino M."/>
            <person name="Pursley I."/>
            <person name="Horton D.L."/>
            <person name="Alikhan N.F."/>
            <person name="Baker D."/>
            <person name="Gharbi K."/>
            <person name="Hall N."/>
            <person name="Watson M."/>
            <person name="Adriaenssens E.M."/>
            <person name="Foster-Nyarko E."/>
            <person name="Jarju S."/>
            <person name="Secka A."/>
            <person name="Antonio M."/>
            <person name="Oren A."/>
            <person name="Chaudhuri R.R."/>
            <person name="La Ragione R."/>
            <person name="Hildebrand F."/>
            <person name="Pallen M.J."/>
        </authorList>
    </citation>
    <scope>NUCLEOTIDE SEQUENCE</scope>
    <source>
        <strain evidence="2">CHK180-2868</strain>
    </source>
</reference>
<gene>
    <name evidence="2" type="ORF">IAB28_11205</name>
</gene>
<dbReference type="Pfam" id="PF04402">
    <property type="entry name" value="SIMPL"/>
    <property type="match status" value="1"/>
</dbReference>
<dbReference type="AlphaFoldDB" id="A0A9D1D5U0"/>
<dbReference type="EMBL" id="DVGC01000064">
    <property type="protein sequence ID" value="HIR06511.1"/>
    <property type="molecule type" value="Genomic_DNA"/>
</dbReference>
<dbReference type="PANTHER" id="PTHR34387:SF2">
    <property type="entry name" value="SLR1258 PROTEIN"/>
    <property type="match status" value="1"/>
</dbReference>
<comment type="caution">
    <text evidence="2">The sequence shown here is derived from an EMBL/GenBank/DDBJ whole genome shotgun (WGS) entry which is preliminary data.</text>
</comment>
<feature type="signal peptide" evidence="1">
    <location>
        <begin position="1"/>
        <end position="29"/>
    </location>
</feature>
<name>A0A9D1D5U0_9FIRM</name>
<sequence length="261" mass="27820">MRKKTVWITTAAVIGVMCLGGCAAAPASATSIPDVITVRNEDGQDGKLTLNSSESVTVTPDMAEIVYGITTEDTDAVACQQKNTELLNQLVEYLKGQDISESSITTSRFSMVPQYDWSGNTRTLLGYRMDTEVTVTDIAVADVGTLLSNGVNAGANEIYSVSYFSSQYDTAYADALAKAVDAARTKAEVLAEASGKTLGKVLNIQEYQDSQSDRYKEGTVNMSRDAAEEAAGVADMNVMPGEMDVTANISIEFELVAQAAQ</sequence>
<protein>
    <submittedName>
        <fullName evidence="2">SIMPL domain-containing protein</fullName>
    </submittedName>
</protein>
<dbReference type="Gene3D" id="3.30.110.170">
    <property type="entry name" value="Protein of unknown function (DUF541), domain 1"/>
    <property type="match status" value="1"/>
</dbReference>
<evidence type="ECO:0000256" key="1">
    <source>
        <dbReference type="SAM" id="SignalP"/>
    </source>
</evidence>
<accession>A0A9D1D5U0</accession>